<proteinExistence type="inferred from homology"/>
<keyword evidence="3 10" id="KW-0662">Pyridine nucleotide biosynthesis</keyword>
<evidence type="ECO:0000256" key="7">
    <source>
        <dbReference type="ARBA" id="ARBA00022840"/>
    </source>
</evidence>
<name>K9W4Z0_9CYAN</name>
<sequence length="213" mass="23909">MTQVGNLMKIALFGTSADPPTTGHQTIISGLSQCYDLVAVWASNNPFKQHQAPLEHRAVMLQLLIDDLAAWDNNIIVAQELSSTRTIETVEKARQRWHNAEFTVVIGSDLVQQLGSWYRASDLLQQVKILIVPRPGYAVDEAGLERLRQLGASVAIAQLNAPEISSTAYREIKDPQALTPTVEAYIHQQHLYECHPSAQKNYRFVKKFTISRF</sequence>
<dbReference type="GO" id="GO:0009435">
    <property type="term" value="P:NAD+ biosynthetic process"/>
    <property type="evidence" value="ECO:0007669"/>
    <property type="project" value="UniProtKB-UniRule"/>
</dbReference>
<dbReference type="EMBL" id="CP003620">
    <property type="protein sequence ID" value="AFZ15261.1"/>
    <property type="molecule type" value="Genomic_DNA"/>
</dbReference>
<evidence type="ECO:0000313" key="13">
    <source>
        <dbReference type="Proteomes" id="UP000010472"/>
    </source>
</evidence>
<keyword evidence="6 10" id="KW-0547">Nucleotide-binding</keyword>
<comment type="function">
    <text evidence="1 10">Catalyzes the reversible adenylation of nicotinate mononucleotide (NaMN) to nicotinic acid adenine dinucleotide (NaAD).</text>
</comment>
<comment type="catalytic activity">
    <reaction evidence="9 10">
        <text>nicotinate beta-D-ribonucleotide + ATP + H(+) = deamido-NAD(+) + diphosphate</text>
        <dbReference type="Rhea" id="RHEA:22860"/>
        <dbReference type="ChEBI" id="CHEBI:15378"/>
        <dbReference type="ChEBI" id="CHEBI:30616"/>
        <dbReference type="ChEBI" id="CHEBI:33019"/>
        <dbReference type="ChEBI" id="CHEBI:57502"/>
        <dbReference type="ChEBI" id="CHEBI:58437"/>
        <dbReference type="EC" id="2.7.7.18"/>
    </reaction>
</comment>
<dbReference type="HOGENOM" id="CLU_069765_3_2_3"/>
<dbReference type="HAMAP" id="MF_00244">
    <property type="entry name" value="NaMN_adenylyltr"/>
    <property type="match status" value="1"/>
</dbReference>
<evidence type="ECO:0000256" key="8">
    <source>
        <dbReference type="ARBA" id="ARBA00023027"/>
    </source>
</evidence>
<protein>
    <recommendedName>
        <fullName evidence="10">Probable nicotinate-nucleotide adenylyltransferase</fullName>
        <ecNumber evidence="10">2.7.7.18</ecNumber>
    </recommendedName>
    <alternativeName>
        <fullName evidence="10">Deamido-NAD(+) diphosphorylase</fullName>
    </alternativeName>
    <alternativeName>
        <fullName evidence="10">Deamido-NAD(+) pyrophosphorylase</fullName>
    </alternativeName>
    <alternativeName>
        <fullName evidence="10">Nicotinate mononucleotide adenylyltransferase</fullName>
        <shortName evidence="10">NaMN adenylyltransferase</shortName>
    </alternativeName>
</protein>
<dbReference type="STRING" id="1173022.Cri9333_4479"/>
<dbReference type="KEGG" id="cep:Cri9333_4479"/>
<dbReference type="SUPFAM" id="SSF52374">
    <property type="entry name" value="Nucleotidylyl transferase"/>
    <property type="match status" value="1"/>
</dbReference>
<keyword evidence="5 10" id="KW-0548">Nucleotidyltransferase</keyword>
<dbReference type="AlphaFoldDB" id="K9W4Z0"/>
<evidence type="ECO:0000259" key="11">
    <source>
        <dbReference type="Pfam" id="PF01467"/>
    </source>
</evidence>
<keyword evidence="8 10" id="KW-0520">NAD</keyword>
<dbReference type="PATRIC" id="fig|1173022.3.peg.4839"/>
<dbReference type="PANTHER" id="PTHR39321:SF3">
    <property type="entry name" value="PHOSPHOPANTETHEINE ADENYLYLTRANSFERASE"/>
    <property type="match status" value="1"/>
</dbReference>
<comment type="similarity">
    <text evidence="10">Belongs to the NadD family.</text>
</comment>
<evidence type="ECO:0000256" key="4">
    <source>
        <dbReference type="ARBA" id="ARBA00022679"/>
    </source>
</evidence>
<accession>K9W4Z0</accession>
<keyword evidence="4 10" id="KW-0808">Transferase</keyword>
<dbReference type="NCBIfam" id="TIGR00482">
    <property type="entry name" value="nicotinate (nicotinamide) nucleotide adenylyltransferase"/>
    <property type="match status" value="1"/>
</dbReference>
<dbReference type="GO" id="GO:0005524">
    <property type="term" value="F:ATP binding"/>
    <property type="evidence" value="ECO:0007669"/>
    <property type="project" value="UniProtKB-KW"/>
</dbReference>
<gene>
    <name evidence="10" type="primary">nadD</name>
    <name evidence="12" type="ORF">Cri9333_4479</name>
</gene>
<dbReference type="GO" id="GO:0004515">
    <property type="term" value="F:nicotinate-nucleotide adenylyltransferase activity"/>
    <property type="evidence" value="ECO:0007669"/>
    <property type="project" value="UniProtKB-UniRule"/>
</dbReference>
<dbReference type="EC" id="2.7.7.18" evidence="10"/>
<evidence type="ECO:0000256" key="1">
    <source>
        <dbReference type="ARBA" id="ARBA00002324"/>
    </source>
</evidence>
<dbReference type="PANTHER" id="PTHR39321">
    <property type="entry name" value="NICOTINATE-NUCLEOTIDE ADENYLYLTRANSFERASE-RELATED"/>
    <property type="match status" value="1"/>
</dbReference>
<dbReference type="Proteomes" id="UP000010472">
    <property type="component" value="Chromosome"/>
</dbReference>
<dbReference type="NCBIfam" id="NF000842">
    <property type="entry name" value="PRK00071.2-1"/>
    <property type="match status" value="1"/>
</dbReference>
<evidence type="ECO:0000256" key="10">
    <source>
        <dbReference type="HAMAP-Rule" id="MF_00244"/>
    </source>
</evidence>
<comment type="pathway">
    <text evidence="2 10">Cofactor biosynthesis; NAD(+) biosynthesis; deamido-NAD(+) from nicotinate D-ribonucleotide: step 1/1.</text>
</comment>
<evidence type="ECO:0000313" key="12">
    <source>
        <dbReference type="EMBL" id="AFZ15261.1"/>
    </source>
</evidence>
<evidence type="ECO:0000256" key="5">
    <source>
        <dbReference type="ARBA" id="ARBA00022695"/>
    </source>
</evidence>
<keyword evidence="13" id="KW-1185">Reference proteome</keyword>
<dbReference type="Gene3D" id="3.40.50.620">
    <property type="entry name" value="HUPs"/>
    <property type="match status" value="1"/>
</dbReference>
<dbReference type="InterPro" id="IPR004821">
    <property type="entry name" value="Cyt_trans-like"/>
</dbReference>
<evidence type="ECO:0000256" key="9">
    <source>
        <dbReference type="ARBA" id="ARBA00048721"/>
    </source>
</evidence>
<evidence type="ECO:0000256" key="6">
    <source>
        <dbReference type="ARBA" id="ARBA00022741"/>
    </source>
</evidence>
<dbReference type="eggNOG" id="COG1057">
    <property type="taxonomic scope" value="Bacteria"/>
</dbReference>
<evidence type="ECO:0000256" key="3">
    <source>
        <dbReference type="ARBA" id="ARBA00022642"/>
    </source>
</evidence>
<reference evidence="12 13" key="1">
    <citation type="submission" date="2012-06" db="EMBL/GenBank/DDBJ databases">
        <title>Finished chromosome of genome of Crinalium epipsammum PCC 9333.</title>
        <authorList>
            <consortium name="US DOE Joint Genome Institute"/>
            <person name="Gugger M."/>
            <person name="Coursin T."/>
            <person name="Rippka R."/>
            <person name="Tandeau De Marsac N."/>
            <person name="Huntemann M."/>
            <person name="Wei C.-L."/>
            <person name="Han J."/>
            <person name="Detter J.C."/>
            <person name="Han C."/>
            <person name="Tapia R."/>
            <person name="Davenport K."/>
            <person name="Daligault H."/>
            <person name="Erkkila T."/>
            <person name="Gu W."/>
            <person name="Munk A.C.C."/>
            <person name="Teshima H."/>
            <person name="Xu Y."/>
            <person name="Chain P."/>
            <person name="Chen A."/>
            <person name="Krypides N."/>
            <person name="Mavromatis K."/>
            <person name="Markowitz V."/>
            <person name="Szeto E."/>
            <person name="Ivanova N."/>
            <person name="Mikhailova N."/>
            <person name="Ovchinnikova G."/>
            <person name="Pagani I."/>
            <person name="Pati A."/>
            <person name="Goodwin L."/>
            <person name="Peters L."/>
            <person name="Pitluck S."/>
            <person name="Woyke T."/>
            <person name="Kerfeld C."/>
        </authorList>
    </citation>
    <scope>NUCLEOTIDE SEQUENCE [LARGE SCALE GENOMIC DNA]</scope>
    <source>
        <strain evidence="12 13">PCC 9333</strain>
    </source>
</reference>
<dbReference type="CDD" id="cd02165">
    <property type="entry name" value="NMNAT"/>
    <property type="match status" value="1"/>
</dbReference>
<organism evidence="12 13">
    <name type="scientific">Crinalium epipsammum PCC 9333</name>
    <dbReference type="NCBI Taxonomy" id="1173022"/>
    <lineage>
        <taxon>Bacteria</taxon>
        <taxon>Bacillati</taxon>
        <taxon>Cyanobacteriota</taxon>
        <taxon>Cyanophyceae</taxon>
        <taxon>Gomontiellales</taxon>
        <taxon>Gomontiellaceae</taxon>
        <taxon>Crinalium</taxon>
    </lineage>
</organism>
<dbReference type="InterPro" id="IPR005248">
    <property type="entry name" value="NadD/NMNAT"/>
</dbReference>
<evidence type="ECO:0000256" key="2">
    <source>
        <dbReference type="ARBA" id="ARBA00005019"/>
    </source>
</evidence>
<feature type="domain" description="Cytidyltransferase-like" evidence="11">
    <location>
        <begin position="12"/>
        <end position="171"/>
    </location>
</feature>
<dbReference type="UniPathway" id="UPA00253">
    <property type="reaction ID" value="UER00332"/>
</dbReference>
<keyword evidence="7 10" id="KW-0067">ATP-binding</keyword>
<dbReference type="InterPro" id="IPR014729">
    <property type="entry name" value="Rossmann-like_a/b/a_fold"/>
</dbReference>
<dbReference type="Pfam" id="PF01467">
    <property type="entry name" value="CTP_transf_like"/>
    <property type="match status" value="1"/>
</dbReference>